<dbReference type="Proteomes" id="UP001293254">
    <property type="component" value="Unassembled WGS sequence"/>
</dbReference>
<comment type="caution">
    <text evidence="2">The sequence shown here is derived from an EMBL/GenBank/DDBJ whole genome shotgun (WGS) entry which is preliminary data.</text>
</comment>
<feature type="compositionally biased region" description="Basic and acidic residues" evidence="1">
    <location>
        <begin position="11"/>
        <end position="30"/>
    </location>
</feature>
<dbReference type="EMBL" id="JACGWO010000009">
    <property type="protein sequence ID" value="KAK4419070.1"/>
    <property type="molecule type" value="Genomic_DNA"/>
</dbReference>
<evidence type="ECO:0000313" key="2">
    <source>
        <dbReference type="EMBL" id="KAK4419070.1"/>
    </source>
</evidence>
<evidence type="ECO:0000313" key="3">
    <source>
        <dbReference type="Proteomes" id="UP001293254"/>
    </source>
</evidence>
<feature type="compositionally biased region" description="Basic and acidic residues" evidence="1">
    <location>
        <begin position="245"/>
        <end position="267"/>
    </location>
</feature>
<sequence length="267" mass="31033">MATGDNNAHGITEKEIQLHQGSEEQDHVTHQPEGFSSEGLDKVTHDDDVLAPTPISQFRQPQIGHEDIEEQQSSARRPSKKQRILIASKVLGTKDVFFRVFKFPGDEEHYLLEMHQVDTDHVDRYRLKVGKDETEEKWGIRVYDLETGQHVVFPMTEDSSRPKFLKKYQLSLQERLKTWTVEKRIRINSRKEETFYRHQSRTFRSFLEVSGFILYSCEPKDLQAIDQEEQSTVEAIMQISSAEARNAHDNVKGATKMEESENVSRTR</sequence>
<proteinExistence type="predicted"/>
<accession>A0AAE1XVY4</accession>
<reference evidence="2" key="1">
    <citation type="submission" date="2020-06" db="EMBL/GenBank/DDBJ databases">
        <authorList>
            <person name="Li T."/>
            <person name="Hu X."/>
            <person name="Zhang T."/>
            <person name="Song X."/>
            <person name="Zhang H."/>
            <person name="Dai N."/>
            <person name="Sheng W."/>
            <person name="Hou X."/>
            <person name="Wei L."/>
        </authorList>
    </citation>
    <scope>NUCLEOTIDE SEQUENCE</scope>
    <source>
        <strain evidence="2">3651</strain>
        <tissue evidence="2">Leaf</tissue>
    </source>
</reference>
<reference evidence="2" key="2">
    <citation type="journal article" date="2024" name="Plant">
        <title>Genomic evolution and insights into agronomic trait innovations of Sesamum species.</title>
        <authorList>
            <person name="Miao H."/>
            <person name="Wang L."/>
            <person name="Qu L."/>
            <person name="Liu H."/>
            <person name="Sun Y."/>
            <person name="Le M."/>
            <person name="Wang Q."/>
            <person name="Wei S."/>
            <person name="Zheng Y."/>
            <person name="Lin W."/>
            <person name="Duan Y."/>
            <person name="Cao H."/>
            <person name="Xiong S."/>
            <person name="Wang X."/>
            <person name="Wei L."/>
            <person name="Li C."/>
            <person name="Ma Q."/>
            <person name="Ju M."/>
            <person name="Zhao R."/>
            <person name="Li G."/>
            <person name="Mu C."/>
            <person name="Tian Q."/>
            <person name="Mei H."/>
            <person name="Zhang T."/>
            <person name="Gao T."/>
            <person name="Zhang H."/>
        </authorList>
    </citation>
    <scope>NUCLEOTIDE SEQUENCE</scope>
    <source>
        <strain evidence="2">3651</strain>
    </source>
</reference>
<feature type="region of interest" description="Disordered" evidence="1">
    <location>
        <begin position="242"/>
        <end position="267"/>
    </location>
</feature>
<gene>
    <name evidence="2" type="ORF">Salat_2319800</name>
</gene>
<feature type="region of interest" description="Disordered" evidence="1">
    <location>
        <begin position="1"/>
        <end position="81"/>
    </location>
</feature>
<dbReference type="AlphaFoldDB" id="A0AAE1XVY4"/>
<feature type="compositionally biased region" description="Basic and acidic residues" evidence="1">
    <location>
        <begin position="39"/>
        <end position="48"/>
    </location>
</feature>
<organism evidence="2 3">
    <name type="scientific">Sesamum alatum</name>
    <dbReference type="NCBI Taxonomy" id="300844"/>
    <lineage>
        <taxon>Eukaryota</taxon>
        <taxon>Viridiplantae</taxon>
        <taxon>Streptophyta</taxon>
        <taxon>Embryophyta</taxon>
        <taxon>Tracheophyta</taxon>
        <taxon>Spermatophyta</taxon>
        <taxon>Magnoliopsida</taxon>
        <taxon>eudicotyledons</taxon>
        <taxon>Gunneridae</taxon>
        <taxon>Pentapetalae</taxon>
        <taxon>asterids</taxon>
        <taxon>lamiids</taxon>
        <taxon>Lamiales</taxon>
        <taxon>Pedaliaceae</taxon>
        <taxon>Sesamum</taxon>
    </lineage>
</organism>
<keyword evidence="3" id="KW-1185">Reference proteome</keyword>
<name>A0AAE1XVY4_9LAMI</name>
<evidence type="ECO:0000256" key="1">
    <source>
        <dbReference type="SAM" id="MobiDB-lite"/>
    </source>
</evidence>
<protein>
    <submittedName>
        <fullName evidence="2">Uncharacterized protein</fullName>
    </submittedName>
</protein>